<accession>A0A917HR26</accession>
<dbReference type="Proteomes" id="UP000633278">
    <property type="component" value="Unassembled WGS sequence"/>
</dbReference>
<organism evidence="1 2">
    <name type="scientific">Polaribacter pacificus</name>
    <dbReference type="NCBI Taxonomy" id="1775173"/>
    <lineage>
        <taxon>Bacteria</taxon>
        <taxon>Pseudomonadati</taxon>
        <taxon>Bacteroidota</taxon>
        <taxon>Flavobacteriia</taxon>
        <taxon>Flavobacteriales</taxon>
        <taxon>Flavobacteriaceae</taxon>
    </lineage>
</organism>
<evidence type="ECO:0000313" key="2">
    <source>
        <dbReference type="Proteomes" id="UP000633278"/>
    </source>
</evidence>
<gene>
    <name evidence="1" type="ORF">GCM10011416_00110</name>
</gene>
<sequence length="64" mass="7524">MNSLEKSLCSTCAYLESCALTTDKNFIWSCSEYMHNEDYQQSIKNVSSTDFDFIENEKKVEFNY</sequence>
<reference evidence="1" key="2">
    <citation type="submission" date="2020-09" db="EMBL/GenBank/DDBJ databases">
        <authorList>
            <person name="Sun Q."/>
            <person name="Zhou Y."/>
        </authorList>
    </citation>
    <scope>NUCLEOTIDE SEQUENCE</scope>
    <source>
        <strain evidence="1">CGMCC 1.15763</strain>
    </source>
</reference>
<evidence type="ECO:0000313" key="1">
    <source>
        <dbReference type="EMBL" id="GGG87877.1"/>
    </source>
</evidence>
<proteinExistence type="predicted"/>
<keyword evidence="2" id="KW-1185">Reference proteome</keyword>
<protein>
    <submittedName>
        <fullName evidence="1">Uncharacterized protein</fullName>
    </submittedName>
</protein>
<dbReference type="EMBL" id="BMJW01000001">
    <property type="protein sequence ID" value="GGG87877.1"/>
    <property type="molecule type" value="Genomic_DNA"/>
</dbReference>
<dbReference type="AlphaFoldDB" id="A0A917HR26"/>
<comment type="caution">
    <text evidence="1">The sequence shown here is derived from an EMBL/GenBank/DDBJ whole genome shotgun (WGS) entry which is preliminary data.</text>
</comment>
<reference evidence="1" key="1">
    <citation type="journal article" date="2014" name="Int. J. Syst. Evol. Microbiol.">
        <title>Complete genome sequence of Corynebacterium casei LMG S-19264T (=DSM 44701T), isolated from a smear-ripened cheese.</title>
        <authorList>
            <consortium name="US DOE Joint Genome Institute (JGI-PGF)"/>
            <person name="Walter F."/>
            <person name="Albersmeier A."/>
            <person name="Kalinowski J."/>
            <person name="Ruckert C."/>
        </authorList>
    </citation>
    <scope>NUCLEOTIDE SEQUENCE</scope>
    <source>
        <strain evidence="1">CGMCC 1.15763</strain>
    </source>
</reference>
<name>A0A917HR26_9FLAO</name>